<proteinExistence type="predicted"/>
<dbReference type="Proteomes" id="UP001174694">
    <property type="component" value="Unassembled WGS sequence"/>
</dbReference>
<feature type="region of interest" description="Disordered" evidence="1">
    <location>
        <begin position="1"/>
        <end position="49"/>
    </location>
</feature>
<name>A0AA38SBK0_9PEZI</name>
<evidence type="ECO:0000256" key="1">
    <source>
        <dbReference type="SAM" id="MobiDB-lite"/>
    </source>
</evidence>
<evidence type="ECO:0000313" key="3">
    <source>
        <dbReference type="Proteomes" id="UP001174694"/>
    </source>
</evidence>
<sequence length="272" mass="29957">MAENRNTTLGPGGFLPPTLPSPAPSGTSTRSLSGLPHPRSHPLRAGSAKEDTIRRYVEDRIMHINRRYVKKFGIPEPGDEVVGYRSMSELCKDLEALVNIIWLSGTPSLQIPYLLNIANEFTTWVTSFPPSPTATFSILHKLDHCFASLLSGLDIETKETLPGFESGPRGGMSRTDMVRCKSLVEQTRVIIVDVMNKEPEEVEEVDEDGDATDADQTESGAEEKKFVDPNWDEDEDGLAMDVAKVYENTLVQLGEVLGEGASIAEIPRRTDI</sequence>
<dbReference type="GO" id="GO:0005675">
    <property type="term" value="C:transcription factor TFIIH holo complex"/>
    <property type="evidence" value="ECO:0007669"/>
    <property type="project" value="TreeGrafter"/>
</dbReference>
<dbReference type="InterPro" id="IPR031349">
    <property type="entry name" value="Tfb6"/>
</dbReference>
<reference evidence="2" key="1">
    <citation type="submission" date="2022-07" db="EMBL/GenBank/DDBJ databases">
        <title>Fungi with potential for degradation of polypropylene.</title>
        <authorList>
            <person name="Gostincar C."/>
        </authorList>
    </citation>
    <scope>NUCLEOTIDE SEQUENCE</scope>
    <source>
        <strain evidence="2">EXF-13308</strain>
    </source>
</reference>
<comment type="caution">
    <text evidence="2">The sequence shown here is derived from an EMBL/GenBank/DDBJ whole genome shotgun (WGS) entry which is preliminary data.</text>
</comment>
<dbReference type="AlphaFoldDB" id="A0AA38SBK0"/>
<feature type="compositionally biased region" description="Acidic residues" evidence="1">
    <location>
        <begin position="200"/>
        <end position="216"/>
    </location>
</feature>
<feature type="region of interest" description="Disordered" evidence="1">
    <location>
        <begin position="198"/>
        <end position="233"/>
    </location>
</feature>
<dbReference type="Pfam" id="PF17110">
    <property type="entry name" value="TFB6"/>
    <property type="match status" value="1"/>
</dbReference>
<protein>
    <submittedName>
        <fullName evidence="2">Meiotic recombination protein DMC1</fullName>
    </submittedName>
</protein>
<evidence type="ECO:0000313" key="2">
    <source>
        <dbReference type="EMBL" id="KAJ9156601.1"/>
    </source>
</evidence>
<organism evidence="2 3">
    <name type="scientific">Pleurostoma richardsiae</name>
    <dbReference type="NCBI Taxonomy" id="41990"/>
    <lineage>
        <taxon>Eukaryota</taxon>
        <taxon>Fungi</taxon>
        <taxon>Dikarya</taxon>
        <taxon>Ascomycota</taxon>
        <taxon>Pezizomycotina</taxon>
        <taxon>Sordariomycetes</taxon>
        <taxon>Sordariomycetidae</taxon>
        <taxon>Calosphaeriales</taxon>
        <taxon>Pleurostomataceae</taxon>
        <taxon>Pleurostoma</taxon>
    </lineage>
</organism>
<accession>A0AA38SBK0</accession>
<dbReference type="PANTHER" id="PTHR37781:SF1">
    <property type="entry name" value="ADR380WP"/>
    <property type="match status" value="1"/>
</dbReference>
<gene>
    <name evidence="2" type="ORF">NKR23_g1199</name>
</gene>
<keyword evidence="3" id="KW-1185">Reference proteome</keyword>
<dbReference type="PANTHER" id="PTHR37781">
    <property type="entry name" value="TFIIH COMPLEX SUBUNIT"/>
    <property type="match status" value="1"/>
</dbReference>
<dbReference type="EMBL" id="JANBVO010000002">
    <property type="protein sequence ID" value="KAJ9156601.1"/>
    <property type="molecule type" value="Genomic_DNA"/>
</dbReference>